<comment type="caution">
    <text evidence="1">The sequence shown here is derived from an EMBL/GenBank/DDBJ whole genome shotgun (WGS) entry which is preliminary data.</text>
</comment>
<organism evidence="1">
    <name type="scientific">Streptomyces globisporus</name>
    <dbReference type="NCBI Taxonomy" id="1908"/>
    <lineage>
        <taxon>Bacteria</taxon>
        <taxon>Bacillati</taxon>
        <taxon>Actinomycetota</taxon>
        <taxon>Actinomycetes</taxon>
        <taxon>Kitasatosporales</taxon>
        <taxon>Streptomycetaceae</taxon>
        <taxon>Streptomyces</taxon>
    </lineage>
</organism>
<sequence>MDAHERARALLSAVIAACSHRIHGAPTPEAAGALREARAPLLAERDTLTADSQVRIAEILRDMPAQLTAVREATAGE</sequence>
<gene>
    <name evidence="1" type="ORF">ID875_14010</name>
</gene>
<proteinExistence type="predicted"/>
<reference evidence="1" key="1">
    <citation type="journal article" date="2020" name="PLoS ONE">
        <title>Isolation and characterization of Streptomyces bacteriophages and Streptomyces strains encoding biosynthetic arsenals: Streptomyces strains and phages for antibiotic discovery.</title>
        <authorList>
            <person name="Montano E.T."/>
            <person name="Nideffer J.F."/>
            <person name="Brumage L."/>
            <person name="Erb M."/>
            <person name="Derman A.I."/>
            <person name="Davis J.P."/>
            <person name="Estrada E."/>
            <person name="Fu S."/>
            <person name="Le D."/>
            <person name="Vuppala A."/>
            <person name="Tran C."/>
            <person name="Luterstein E."/>
            <person name="Lakkaraju S."/>
            <person name="Panchagnula S."/>
            <person name="Ren C."/>
            <person name="Doan J."/>
            <person name="Tran S."/>
            <person name="Soriano J."/>
            <person name="Fujita Y."/>
            <person name="Gutala P."/>
            <person name="Fujii Q."/>
            <person name="Lee M."/>
            <person name="Bui A."/>
            <person name="Villarreal C."/>
            <person name="Shing S.R."/>
            <person name="Kim S."/>
            <person name="Freeman D."/>
            <person name="Racha V."/>
            <person name="Ho A."/>
            <person name="Kumar P."/>
            <person name="Falah K."/>
            <person name="Dawson T."/>
            <person name="Enustun E."/>
            <person name="Prichard A."/>
            <person name="Gomez A."/>
            <person name="Khanna K."/>
            <person name="Trigg S."/>
            <person name="Fernandez L."/>
            <person name="Pogliano K."/>
            <person name="Pogliano J."/>
        </authorList>
    </citation>
    <scope>NUCLEOTIDE SEQUENCE</scope>
    <source>
        <strain evidence="1">QF2</strain>
    </source>
</reference>
<dbReference type="EMBL" id="JACWUS010000001">
    <property type="protein sequence ID" value="MBD2829140.1"/>
    <property type="molecule type" value="Genomic_DNA"/>
</dbReference>
<dbReference type="AlphaFoldDB" id="A0A927BK40"/>
<protein>
    <submittedName>
        <fullName evidence="1">Uncharacterized protein</fullName>
    </submittedName>
</protein>
<accession>A0A927BK40</accession>
<name>A0A927BK40_STRGL</name>
<evidence type="ECO:0000313" key="1">
    <source>
        <dbReference type="EMBL" id="MBD2829140.1"/>
    </source>
</evidence>